<protein>
    <submittedName>
        <fullName evidence="1">Uncharacterized protein</fullName>
    </submittedName>
</protein>
<gene>
    <name evidence="1" type="ORF">SDC9_86050</name>
</gene>
<name>A0A644ZFD0_9ZZZZ</name>
<sequence length="121" mass="13038">MLIGQNVGRTAGVHHQLVALACQIVDGHRHRGVVHVDDQIHALTVEPGARMGGTHVGLVLVIGPDQLDLLAQHRTAEVLDRHARCLHRASACGVGIQPAHVAEHSDLHHVVRNARRVCETA</sequence>
<comment type="caution">
    <text evidence="1">The sequence shown here is derived from an EMBL/GenBank/DDBJ whole genome shotgun (WGS) entry which is preliminary data.</text>
</comment>
<accession>A0A644ZFD0</accession>
<proteinExistence type="predicted"/>
<organism evidence="1">
    <name type="scientific">bioreactor metagenome</name>
    <dbReference type="NCBI Taxonomy" id="1076179"/>
    <lineage>
        <taxon>unclassified sequences</taxon>
        <taxon>metagenomes</taxon>
        <taxon>ecological metagenomes</taxon>
    </lineage>
</organism>
<dbReference type="EMBL" id="VSSQ01008633">
    <property type="protein sequence ID" value="MPM39417.1"/>
    <property type="molecule type" value="Genomic_DNA"/>
</dbReference>
<dbReference type="AlphaFoldDB" id="A0A644ZFD0"/>
<reference evidence="1" key="1">
    <citation type="submission" date="2019-08" db="EMBL/GenBank/DDBJ databases">
        <authorList>
            <person name="Kucharzyk K."/>
            <person name="Murdoch R.W."/>
            <person name="Higgins S."/>
            <person name="Loffler F."/>
        </authorList>
    </citation>
    <scope>NUCLEOTIDE SEQUENCE</scope>
</reference>
<evidence type="ECO:0000313" key="1">
    <source>
        <dbReference type="EMBL" id="MPM39417.1"/>
    </source>
</evidence>